<protein>
    <recommendedName>
        <fullName evidence="2">DUF732 domain-containing protein</fullName>
    </recommendedName>
</protein>
<feature type="signal peptide" evidence="1">
    <location>
        <begin position="1"/>
        <end position="23"/>
    </location>
</feature>
<evidence type="ECO:0000313" key="4">
    <source>
        <dbReference type="Proteomes" id="UP000465866"/>
    </source>
</evidence>
<feature type="chain" id="PRO_5029555816" description="DUF732 domain-containing protein" evidence="1">
    <location>
        <begin position="24"/>
        <end position="115"/>
    </location>
</feature>
<dbReference type="AlphaFoldDB" id="A0A7I7KUA9"/>
<accession>A0A7I7KUA9</accession>
<dbReference type="InterPro" id="IPR007969">
    <property type="entry name" value="DUF732"/>
</dbReference>
<organism evidence="3 4">
    <name type="scientific">Mycobacterium cookii</name>
    <dbReference type="NCBI Taxonomy" id="1775"/>
    <lineage>
        <taxon>Bacteria</taxon>
        <taxon>Bacillati</taxon>
        <taxon>Actinomycetota</taxon>
        <taxon>Actinomycetes</taxon>
        <taxon>Mycobacteriales</taxon>
        <taxon>Mycobacteriaceae</taxon>
        <taxon>Mycobacterium</taxon>
    </lineage>
</organism>
<sequence length="115" mass="12140">MTAKWSTFLLPVAALFLAAPASADSTDDAFIAALTKNGIVINDRDAATAMGQSVCDGFDQHQKSSVVAMKLKARSGLSLKQSSYFVGVAISAYCPEYAGHTDASTRWLLPAPPLM</sequence>
<reference evidence="3 4" key="1">
    <citation type="journal article" date="2019" name="Emerg. Microbes Infect.">
        <title>Comprehensive subspecies identification of 175 nontuberculous mycobacteria species based on 7547 genomic profiles.</title>
        <authorList>
            <person name="Matsumoto Y."/>
            <person name="Kinjo T."/>
            <person name="Motooka D."/>
            <person name="Nabeya D."/>
            <person name="Jung N."/>
            <person name="Uechi K."/>
            <person name="Horii T."/>
            <person name="Iida T."/>
            <person name="Fujita J."/>
            <person name="Nakamura S."/>
        </authorList>
    </citation>
    <scope>NUCLEOTIDE SEQUENCE [LARGE SCALE GENOMIC DNA]</scope>
    <source>
        <strain evidence="3 4">JCM 12404</strain>
    </source>
</reference>
<dbReference type="EMBL" id="AP022569">
    <property type="protein sequence ID" value="BBX45276.1"/>
    <property type="molecule type" value="Genomic_DNA"/>
</dbReference>
<keyword evidence="1" id="KW-0732">Signal</keyword>
<dbReference type="Pfam" id="PF05305">
    <property type="entry name" value="DUF732"/>
    <property type="match status" value="1"/>
</dbReference>
<feature type="domain" description="DUF732" evidence="2">
    <location>
        <begin position="27"/>
        <end position="96"/>
    </location>
</feature>
<evidence type="ECO:0000313" key="3">
    <source>
        <dbReference type="EMBL" id="BBX45276.1"/>
    </source>
</evidence>
<evidence type="ECO:0000256" key="1">
    <source>
        <dbReference type="SAM" id="SignalP"/>
    </source>
</evidence>
<dbReference type="RefSeq" id="WP_163775591.1">
    <property type="nucleotide sequence ID" value="NZ_AP022569.1"/>
</dbReference>
<name>A0A7I7KUA9_9MYCO</name>
<dbReference type="KEGG" id="mcoo:MCOO_12910"/>
<evidence type="ECO:0000259" key="2">
    <source>
        <dbReference type="Pfam" id="PF05305"/>
    </source>
</evidence>
<keyword evidence="4" id="KW-1185">Reference proteome</keyword>
<gene>
    <name evidence="3" type="ORF">MCOO_12910</name>
</gene>
<proteinExistence type="predicted"/>
<dbReference type="Proteomes" id="UP000465866">
    <property type="component" value="Chromosome"/>
</dbReference>